<protein>
    <submittedName>
        <fullName evidence="1">Uncharacterized protein</fullName>
    </submittedName>
</protein>
<evidence type="ECO:0000313" key="1">
    <source>
        <dbReference type="EMBL" id="KAJ1673101.1"/>
    </source>
</evidence>
<proteinExistence type="predicted"/>
<organism evidence="1 2">
    <name type="scientific">Spiromyces aspiralis</name>
    <dbReference type="NCBI Taxonomy" id="68401"/>
    <lineage>
        <taxon>Eukaryota</taxon>
        <taxon>Fungi</taxon>
        <taxon>Fungi incertae sedis</taxon>
        <taxon>Zoopagomycota</taxon>
        <taxon>Kickxellomycotina</taxon>
        <taxon>Kickxellomycetes</taxon>
        <taxon>Kickxellales</taxon>
        <taxon>Kickxellaceae</taxon>
        <taxon>Spiromyces</taxon>
    </lineage>
</organism>
<dbReference type="Proteomes" id="UP001145114">
    <property type="component" value="Unassembled WGS sequence"/>
</dbReference>
<reference evidence="1" key="1">
    <citation type="submission" date="2022-06" db="EMBL/GenBank/DDBJ databases">
        <title>Phylogenomic reconstructions and comparative analyses of Kickxellomycotina fungi.</title>
        <authorList>
            <person name="Reynolds N.K."/>
            <person name="Stajich J.E."/>
            <person name="Barry K."/>
            <person name="Grigoriev I.V."/>
            <person name="Crous P."/>
            <person name="Smith M.E."/>
        </authorList>
    </citation>
    <scope>NUCLEOTIDE SEQUENCE</scope>
    <source>
        <strain evidence="1">RSA 2271</strain>
    </source>
</reference>
<keyword evidence="2" id="KW-1185">Reference proteome</keyword>
<accession>A0ACC1HA08</accession>
<dbReference type="EMBL" id="JAMZIH010007387">
    <property type="protein sequence ID" value="KAJ1673101.1"/>
    <property type="molecule type" value="Genomic_DNA"/>
</dbReference>
<name>A0ACC1HA08_9FUNG</name>
<evidence type="ECO:0000313" key="2">
    <source>
        <dbReference type="Proteomes" id="UP001145114"/>
    </source>
</evidence>
<sequence length="208" mass="23939">MLNNAYKSAFVRPMGDTDVYGRPMRWVECFLPMSNEHARSVRQRLDPVSSAASQVGSDTIEFEKHYEYDLPLNDSTTKQDQCLITFHKSRDARRAERGRPVIEARYVPIRWRGMLKRRRQYQKQQYYMQESDLPRTTHLRITGRELDDDEVQERDLKMTELSSNGPASPRPIEELGEKDETLLPLDVSGEAGAGEDGDNVDGGSHYVD</sequence>
<gene>
    <name evidence="1" type="ORF">EV182_005885</name>
</gene>
<comment type="caution">
    <text evidence="1">The sequence shown here is derived from an EMBL/GenBank/DDBJ whole genome shotgun (WGS) entry which is preliminary data.</text>
</comment>